<dbReference type="GeneID" id="86970381"/>
<dbReference type="InterPro" id="IPR048254">
    <property type="entry name" value="CDP_ALCOHOL_P_TRANSF_CS"/>
</dbReference>
<dbReference type="EMBL" id="QMHM01000005">
    <property type="protein sequence ID" value="RAV80487.1"/>
    <property type="molecule type" value="Genomic_DNA"/>
</dbReference>
<evidence type="ECO:0000256" key="5">
    <source>
        <dbReference type="ARBA" id="ARBA00010441"/>
    </source>
</evidence>
<keyword evidence="16" id="KW-1208">Phospholipid metabolism</keyword>
<dbReference type="PIRSF" id="PIRSF000847">
    <property type="entry name" value="Phos_ph_gly_syn"/>
    <property type="match status" value="1"/>
</dbReference>
<evidence type="ECO:0000256" key="4">
    <source>
        <dbReference type="ARBA" id="ARBA00005189"/>
    </source>
</evidence>
<evidence type="ECO:0000256" key="14">
    <source>
        <dbReference type="ARBA" id="ARBA00023136"/>
    </source>
</evidence>
<keyword evidence="9" id="KW-0444">Lipid biosynthesis</keyword>
<comment type="pathway">
    <text evidence="3">Phospholipid metabolism; phosphatidylglycerol biosynthesis; phosphatidylglycerol from CDP-diacylglycerol: step 1/2.</text>
</comment>
<gene>
    <name evidence="20" type="primary">pgsA</name>
    <name evidence="20" type="ORF">DBT54_04115</name>
</gene>
<evidence type="ECO:0000256" key="9">
    <source>
        <dbReference type="ARBA" id="ARBA00022516"/>
    </source>
</evidence>
<evidence type="ECO:0000256" key="1">
    <source>
        <dbReference type="ARBA" id="ARBA00003973"/>
    </source>
</evidence>
<keyword evidence="14" id="KW-0472">Membrane</keyword>
<accession>A0A178HIZ3</accession>
<dbReference type="RefSeq" id="WP_064292332.1">
    <property type="nucleotide sequence ID" value="NZ_JASODG010000004.1"/>
</dbReference>
<dbReference type="PANTHER" id="PTHR14269">
    <property type="entry name" value="CDP-DIACYLGLYCEROL--GLYCEROL-3-PHOSPHATE 3-PHOSPHATIDYLTRANSFERASE-RELATED"/>
    <property type="match status" value="1"/>
</dbReference>
<dbReference type="PANTHER" id="PTHR14269:SF62">
    <property type="entry name" value="CDP-DIACYLGLYCEROL--GLYCEROL-3-PHOSPHATE 3-PHOSPHATIDYLTRANSFERASE 1, CHLOROPLASTIC"/>
    <property type="match status" value="1"/>
</dbReference>
<reference evidence="20 21" key="1">
    <citation type="submission" date="2018-04" db="EMBL/GenBank/DDBJ databases">
        <title>Aerococcus urinae genomes.</title>
        <authorList>
            <person name="Hilt E."/>
            <person name="Gilbert N.M."/>
            <person name="Thomas-White K."/>
            <person name="Putonti C."/>
            <person name="Lewis A.L."/>
            <person name="Visck K.L."/>
            <person name="Wolfe A.J."/>
        </authorList>
    </citation>
    <scope>NUCLEOTIDE SEQUENCE [LARGE SCALE GENOMIC DNA]</scope>
    <source>
        <strain evidence="20 21">UMB7480</strain>
    </source>
</reference>
<keyword evidence="11" id="KW-0812">Transmembrane</keyword>
<evidence type="ECO:0000256" key="17">
    <source>
        <dbReference type="ARBA" id="ARBA00048586"/>
    </source>
</evidence>
<sequence>MNLPNRLTMLRILMIPLFILLIEIPFNWGTWAIGSQSVSIQFAVAALIFAIASLTDWLDGYIARRDNLVTNFGKFADPLADKMLVITALIELIALGKAPAWIVAIIVMRELAVTGLRLLIVTEGEVLAAKWPGKIKTCTQMLAIILLLMNDFPFQVLPFSLGQFCLYLALLATIYSGYDYFKKNWQVFSDSF</sequence>
<evidence type="ECO:0000256" key="15">
    <source>
        <dbReference type="ARBA" id="ARBA00023209"/>
    </source>
</evidence>
<evidence type="ECO:0000256" key="13">
    <source>
        <dbReference type="ARBA" id="ARBA00023098"/>
    </source>
</evidence>
<dbReference type="InterPro" id="IPR043130">
    <property type="entry name" value="CDP-OH_PTrfase_TM_dom"/>
</dbReference>
<protein>
    <recommendedName>
        <fullName evidence="7 18">CDP-diacylglycerol--glycerol-3-phosphate 3-phosphatidyltransferase</fullName>
        <ecNumber evidence="6 18">2.7.8.5</ecNumber>
    </recommendedName>
</protein>
<evidence type="ECO:0000256" key="8">
    <source>
        <dbReference type="ARBA" id="ARBA00022475"/>
    </source>
</evidence>
<comment type="pathway">
    <text evidence="4">Lipid metabolism.</text>
</comment>
<dbReference type="PROSITE" id="PS00379">
    <property type="entry name" value="CDP_ALCOHOL_P_TRANSF"/>
    <property type="match status" value="1"/>
</dbReference>
<comment type="caution">
    <text evidence="20">The sequence shown here is derived from an EMBL/GenBank/DDBJ whole genome shotgun (WGS) entry which is preliminary data.</text>
</comment>
<comment type="function">
    <text evidence="1">This protein catalyzes the committed step to the synthesis of the acidic phospholipids.</text>
</comment>
<dbReference type="InterPro" id="IPR004570">
    <property type="entry name" value="Phosphatidylglycerol_P_synth"/>
</dbReference>
<dbReference type="EC" id="2.7.8.5" evidence="6 18"/>
<comment type="similarity">
    <text evidence="5 19">Belongs to the CDP-alcohol phosphatidyltransferase class-I family.</text>
</comment>
<evidence type="ECO:0000256" key="12">
    <source>
        <dbReference type="ARBA" id="ARBA00022989"/>
    </source>
</evidence>
<dbReference type="NCBIfam" id="TIGR00560">
    <property type="entry name" value="pgsA"/>
    <property type="match status" value="1"/>
</dbReference>
<proteinExistence type="inferred from homology"/>
<dbReference type="Gene3D" id="1.20.120.1760">
    <property type="match status" value="1"/>
</dbReference>
<comment type="catalytic activity">
    <reaction evidence="17">
        <text>a CDP-1,2-diacyl-sn-glycerol + sn-glycerol 3-phosphate = a 1,2-diacyl-sn-glycero-3-phospho-(1'-sn-glycero-3'-phosphate) + CMP + H(+)</text>
        <dbReference type="Rhea" id="RHEA:12593"/>
        <dbReference type="ChEBI" id="CHEBI:15378"/>
        <dbReference type="ChEBI" id="CHEBI:57597"/>
        <dbReference type="ChEBI" id="CHEBI:58332"/>
        <dbReference type="ChEBI" id="CHEBI:60110"/>
        <dbReference type="ChEBI" id="CHEBI:60377"/>
        <dbReference type="EC" id="2.7.8.5"/>
    </reaction>
</comment>
<evidence type="ECO:0000256" key="7">
    <source>
        <dbReference type="ARBA" id="ARBA00014944"/>
    </source>
</evidence>
<dbReference type="Pfam" id="PF01066">
    <property type="entry name" value="CDP-OH_P_transf"/>
    <property type="match status" value="1"/>
</dbReference>
<evidence type="ECO:0000256" key="2">
    <source>
        <dbReference type="ARBA" id="ARBA00004651"/>
    </source>
</evidence>
<evidence type="ECO:0000256" key="19">
    <source>
        <dbReference type="RuleBase" id="RU003750"/>
    </source>
</evidence>
<evidence type="ECO:0000256" key="3">
    <source>
        <dbReference type="ARBA" id="ARBA00005042"/>
    </source>
</evidence>
<dbReference type="GO" id="GO:0008444">
    <property type="term" value="F:CDP-diacylglycerol-glycerol-3-phosphate 3-phosphatidyltransferase activity"/>
    <property type="evidence" value="ECO:0007669"/>
    <property type="project" value="UniProtKB-UniRule"/>
</dbReference>
<dbReference type="GO" id="GO:0006655">
    <property type="term" value="P:phosphatidylglycerol biosynthetic process"/>
    <property type="evidence" value="ECO:0007669"/>
    <property type="project" value="UniProtKB-UniPathway"/>
</dbReference>
<dbReference type="InterPro" id="IPR050324">
    <property type="entry name" value="CDP-alcohol_PTase-I"/>
</dbReference>
<dbReference type="FunFam" id="1.20.120.1760:FF:000004">
    <property type="entry name" value="CDP-diacylglycerol--glycerol-3-phosphate 3-phosphatidyltransferase"/>
    <property type="match status" value="1"/>
</dbReference>
<dbReference type="InterPro" id="IPR000462">
    <property type="entry name" value="CDP-OH_P_trans"/>
</dbReference>
<name>A0A178HIZ3_9LACT</name>
<evidence type="ECO:0000313" key="21">
    <source>
        <dbReference type="Proteomes" id="UP000251923"/>
    </source>
</evidence>
<evidence type="ECO:0000313" key="20">
    <source>
        <dbReference type="EMBL" id="RAV80487.1"/>
    </source>
</evidence>
<keyword evidence="12" id="KW-1133">Transmembrane helix</keyword>
<dbReference type="GO" id="GO:0005886">
    <property type="term" value="C:plasma membrane"/>
    <property type="evidence" value="ECO:0007669"/>
    <property type="project" value="UniProtKB-SubCell"/>
</dbReference>
<evidence type="ECO:0000256" key="16">
    <source>
        <dbReference type="ARBA" id="ARBA00023264"/>
    </source>
</evidence>
<keyword evidence="13" id="KW-0443">Lipid metabolism</keyword>
<evidence type="ECO:0000256" key="10">
    <source>
        <dbReference type="ARBA" id="ARBA00022679"/>
    </source>
</evidence>
<evidence type="ECO:0000256" key="6">
    <source>
        <dbReference type="ARBA" id="ARBA00013170"/>
    </source>
</evidence>
<dbReference type="Proteomes" id="UP000251923">
    <property type="component" value="Unassembled WGS sequence"/>
</dbReference>
<comment type="subcellular location">
    <subcellularLocation>
        <location evidence="2">Cell membrane</location>
        <topology evidence="2">Multi-pass membrane protein</topology>
    </subcellularLocation>
</comment>
<organism evidence="20 21">
    <name type="scientific">Aerococcus urinae</name>
    <dbReference type="NCBI Taxonomy" id="1376"/>
    <lineage>
        <taxon>Bacteria</taxon>
        <taxon>Bacillati</taxon>
        <taxon>Bacillota</taxon>
        <taxon>Bacilli</taxon>
        <taxon>Lactobacillales</taxon>
        <taxon>Aerococcaceae</taxon>
        <taxon>Aerococcus</taxon>
    </lineage>
</organism>
<keyword evidence="8" id="KW-1003">Cell membrane</keyword>
<keyword evidence="10 19" id="KW-0808">Transferase</keyword>
<evidence type="ECO:0000256" key="11">
    <source>
        <dbReference type="ARBA" id="ARBA00022692"/>
    </source>
</evidence>
<dbReference type="UniPathway" id="UPA00084">
    <property type="reaction ID" value="UER00503"/>
</dbReference>
<keyword evidence="15" id="KW-0594">Phospholipid biosynthesis</keyword>
<dbReference type="AlphaFoldDB" id="A0A178HIZ3"/>
<evidence type="ECO:0000256" key="18">
    <source>
        <dbReference type="NCBIfam" id="TIGR00560"/>
    </source>
</evidence>